<evidence type="ECO:0000313" key="3">
    <source>
        <dbReference type="EMBL" id="KAK4464575.1"/>
    </source>
</evidence>
<reference evidence="3" key="2">
    <citation type="submission" date="2023-06" db="EMBL/GenBank/DDBJ databases">
        <authorList>
            <consortium name="Lawrence Berkeley National Laboratory"/>
            <person name="Mondo S.J."/>
            <person name="Hensen N."/>
            <person name="Bonometti L."/>
            <person name="Westerberg I."/>
            <person name="Brannstrom I.O."/>
            <person name="Guillou S."/>
            <person name="Cros-Aarteil S."/>
            <person name="Calhoun S."/>
            <person name="Haridas S."/>
            <person name="Kuo A."/>
            <person name="Pangilinan J."/>
            <person name="Riley R."/>
            <person name="Labutti K."/>
            <person name="Andreopoulos B."/>
            <person name="Lipzen A."/>
            <person name="Chen C."/>
            <person name="Yanf M."/>
            <person name="Daum C."/>
            <person name="Ng V."/>
            <person name="Clum A."/>
            <person name="Steindorff A."/>
            <person name="Ohm R."/>
            <person name="Martin F."/>
            <person name="Silar P."/>
            <person name="Natvig D."/>
            <person name="Lalanne C."/>
            <person name="Gautier V."/>
            <person name="Ament-Velasquez S.L."/>
            <person name="Kruys A."/>
            <person name="Hutchinson M.I."/>
            <person name="Powell A.J."/>
            <person name="Barry K."/>
            <person name="Miller A.N."/>
            <person name="Grigoriev I.V."/>
            <person name="Debuchy R."/>
            <person name="Gladieux P."/>
            <person name="Thoren M.H."/>
            <person name="Johannesson H."/>
        </authorList>
    </citation>
    <scope>NUCLEOTIDE SEQUENCE</scope>
    <source>
        <strain evidence="3">PSN324</strain>
    </source>
</reference>
<sequence length="100" mass="9761">MQLSSIITALLLPLLAVAEETSTVTATSTVTLTRTVTLQRAQVTGLNNGTWAGTTATISSPVTTTTGAPIVPSPDNAAGALGAANVAAVAVAGVVVAAFL</sequence>
<reference evidence="3" key="1">
    <citation type="journal article" date="2023" name="Mol. Phylogenet. Evol.">
        <title>Genome-scale phylogeny and comparative genomics of the fungal order Sordariales.</title>
        <authorList>
            <person name="Hensen N."/>
            <person name="Bonometti L."/>
            <person name="Westerberg I."/>
            <person name="Brannstrom I.O."/>
            <person name="Guillou S."/>
            <person name="Cros-Aarteil S."/>
            <person name="Calhoun S."/>
            <person name="Haridas S."/>
            <person name="Kuo A."/>
            <person name="Mondo S."/>
            <person name="Pangilinan J."/>
            <person name="Riley R."/>
            <person name="LaButti K."/>
            <person name="Andreopoulos B."/>
            <person name="Lipzen A."/>
            <person name="Chen C."/>
            <person name="Yan M."/>
            <person name="Daum C."/>
            <person name="Ng V."/>
            <person name="Clum A."/>
            <person name="Steindorff A."/>
            <person name="Ohm R.A."/>
            <person name="Martin F."/>
            <person name="Silar P."/>
            <person name="Natvig D.O."/>
            <person name="Lalanne C."/>
            <person name="Gautier V."/>
            <person name="Ament-Velasquez S.L."/>
            <person name="Kruys A."/>
            <person name="Hutchinson M.I."/>
            <person name="Powell A.J."/>
            <person name="Barry K."/>
            <person name="Miller A.N."/>
            <person name="Grigoriev I.V."/>
            <person name="Debuchy R."/>
            <person name="Gladieux P."/>
            <person name="Hiltunen Thoren M."/>
            <person name="Johannesson H."/>
        </authorList>
    </citation>
    <scope>NUCLEOTIDE SEQUENCE</scope>
    <source>
        <strain evidence="3">PSN324</strain>
    </source>
</reference>
<evidence type="ECO:0000256" key="2">
    <source>
        <dbReference type="SAM" id="SignalP"/>
    </source>
</evidence>
<name>A0AAV9HUJ3_9PEZI</name>
<proteinExistence type="predicted"/>
<gene>
    <name evidence="3" type="ORF">QBC42DRAFT_284344</name>
</gene>
<dbReference type="AlphaFoldDB" id="A0AAV9HUJ3"/>
<keyword evidence="1" id="KW-0472">Membrane</keyword>
<dbReference type="EMBL" id="MU864947">
    <property type="protein sequence ID" value="KAK4464575.1"/>
    <property type="molecule type" value="Genomic_DNA"/>
</dbReference>
<dbReference type="Proteomes" id="UP001321749">
    <property type="component" value="Unassembled WGS sequence"/>
</dbReference>
<keyword evidence="4" id="KW-1185">Reference proteome</keyword>
<keyword evidence="1" id="KW-1133">Transmembrane helix</keyword>
<keyword evidence="1" id="KW-0812">Transmembrane</keyword>
<accession>A0AAV9HUJ3</accession>
<evidence type="ECO:0000313" key="4">
    <source>
        <dbReference type="Proteomes" id="UP001321749"/>
    </source>
</evidence>
<comment type="caution">
    <text evidence="3">The sequence shown here is derived from an EMBL/GenBank/DDBJ whole genome shotgun (WGS) entry which is preliminary data.</text>
</comment>
<feature type="signal peptide" evidence="2">
    <location>
        <begin position="1"/>
        <end position="18"/>
    </location>
</feature>
<evidence type="ECO:0000256" key="1">
    <source>
        <dbReference type="SAM" id="Phobius"/>
    </source>
</evidence>
<feature type="chain" id="PRO_5043754161" evidence="2">
    <location>
        <begin position="19"/>
        <end position="100"/>
    </location>
</feature>
<protein>
    <submittedName>
        <fullName evidence="3">Uncharacterized protein</fullName>
    </submittedName>
</protein>
<keyword evidence="2" id="KW-0732">Signal</keyword>
<feature type="transmembrane region" description="Helical" evidence="1">
    <location>
        <begin position="77"/>
        <end position="99"/>
    </location>
</feature>
<organism evidence="3 4">
    <name type="scientific">Cladorrhinum samala</name>
    <dbReference type="NCBI Taxonomy" id="585594"/>
    <lineage>
        <taxon>Eukaryota</taxon>
        <taxon>Fungi</taxon>
        <taxon>Dikarya</taxon>
        <taxon>Ascomycota</taxon>
        <taxon>Pezizomycotina</taxon>
        <taxon>Sordariomycetes</taxon>
        <taxon>Sordariomycetidae</taxon>
        <taxon>Sordariales</taxon>
        <taxon>Podosporaceae</taxon>
        <taxon>Cladorrhinum</taxon>
    </lineage>
</organism>